<dbReference type="PIRSF" id="PIRSF018266">
    <property type="entry name" value="FecR"/>
    <property type="match status" value="1"/>
</dbReference>
<evidence type="ECO:0000313" key="3">
    <source>
        <dbReference type="EMBL" id="MCW6533260.1"/>
    </source>
</evidence>
<organism evidence="3 4">
    <name type="scientific">Sphingomonas lycopersici</name>
    <dbReference type="NCBI Taxonomy" id="2951807"/>
    <lineage>
        <taxon>Bacteria</taxon>
        <taxon>Pseudomonadati</taxon>
        <taxon>Pseudomonadota</taxon>
        <taxon>Alphaproteobacteria</taxon>
        <taxon>Sphingomonadales</taxon>
        <taxon>Sphingomonadaceae</taxon>
        <taxon>Sphingomonas</taxon>
    </lineage>
</organism>
<dbReference type="InterPro" id="IPR032623">
    <property type="entry name" value="FecR_N"/>
</dbReference>
<dbReference type="PANTHER" id="PTHR30273">
    <property type="entry name" value="PERIPLASMIC SIGNAL SENSOR AND SIGMA FACTOR ACTIVATOR FECR-RELATED"/>
    <property type="match status" value="1"/>
</dbReference>
<gene>
    <name evidence="3" type="ORF">NEE01_00540</name>
</gene>
<protein>
    <submittedName>
        <fullName evidence="3">FecR domain-containing protein</fullName>
    </submittedName>
</protein>
<dbReference type="EMBL" id="JANFAV010000001">
    <property type="protein sequence ID" value="MCW6533260.1"/>
    <property type="molecule type" value="Genomic_DNA"/>
</dbReference>
<evidence type="ECO:0000313" key="4">
    <source>
        <dbReference type="Proteomes" id="UP001165565"/>
    </source>
</evidence>
<sequence>MTNPIEPDPMTDEAIAWAVRVGDPAFDDWGGFERWLSADPAHAAAYHAASAAEAEIVALLAAEPKARPLPDPAPAPVARPAWRRWTIPAAAALAAAVVGTVAVERQMRPSAPLVYETAAGAHRTVALADGSSAILNGATRLEASGDDARSLTLVHGQATFTVRHDEAHPFRVAVGGASVVDVGTRFDIVRDARETRIAVSEGAVDWQRDGNSVRLNAGRSLRVADGSSQAELADVAPDTVGGWAQGQLSFDGVSLAEAAADLSRTLGTAVAVDAALARRSVRATVRLDGGAARVMPRFAALTGVRAVRDGAGWRLAASP</sequence>
<dbReference type="InterPro" id="IPR006860">
    <property type="entry name" value="FecR"/>
</dbReference>
<evidence type="ECO:0000259" key="2">
    <source>
        <dbReference type="Pfam" id="PF16220"/>
    </source>
</evidence>
<feature type="domain" description="FecR protein" evidence="1">
    <location>
        <begin position="115"/>
        <end position="204"/>
    </location>
</feature>
<dbReference type="Gene3D" id="2.60.120.1440">
    <property type="match status" value="1"/>
</dbReference>
<comment type="caution">
    <text evidence="3">The sequence shown here is derived from an EMBL/GenBank/DDBJ whole genome shotgun (WGS) entry which is preliminary data.</text>
</comment>
<dbReference type="AlphaFoldDB" id="A0AA41Z496"/>
<keyword evidence="4" id="KW-1185">Reference proteome</keyword>
<dbReference type="Pfam" id="PF16220">
    <property type="entry name" value="DUF4880"/>
    <property type="match status" value="1"/>
</dbReference>
<evidence type="ECO:0000259" key="1">
    <source>
        <dbReference type="Pfam" id="PF04773"/>
    </source>
</evidence>
<reference evidence="3" key="1">
    <citation type="submission" date="2022-06" db="EMBL/GenBank/DDBJ databases">
        <title>Sphingomonas sp. nov. isolated from rhizosphere soil of tomato.</title>
        <authorList>
            <person name="Dong H."/>
            <person name="Gao R."/>
        </authorList>
    </citation>
    <scope>NUCLEOTIDE SEQUENCE</scope>
    <source>
        <strain evidence="3">MMSM24</strain>
    </source>
</reference>
<accession>A0AA41Z496</accession>
<feature type="domain" description="FecR N-terminal" evidence="2">
    <location>
        <begin position="12"/>
        <end position="50"/>
    </location>
</feature>
<dbReference type="Pfam" id="PF04773">
    <property type="entry name" value="FecR"/>
    <property type="match status" value="1"/>
</dbReference>
<dbReference type="RefSeq" id="WP_265267311.1">
    <property type="nucleotide sequence ID" value="NZ_JANFAV010000001.1"/>
</dbReference>
<dbReference type="InterPro" id="IPR012373">
    <property type="entry name" value="Ferrdict_sens_TM"/>
</dbReference>
<name>A0AA41Z496_9SPHN</name>
<proteinExistence type="predicted"/>
<dbReference type="Proteomes" id="UP001165565">
    <property type="component" value="Unassembled WGS sequence"/>
</dbReference>
<dbReference type="PANTHER" id="PTHR30273:SF2">
    <property type="entry name" value="PROTEIN FECR"/>
    <property type="match status" value="1"/>
</dbReference>
<dbReference type="GO" id="GO:0016989">
    <property type="term" value="F:sigma factor antagonist activity"/>
    <property type="evidence" value="ECO:0007669"/>
    <property type="project" value="TreeGrafter"/>
</dbReference>